<dbReference type="EMBL" id="JBFDAA010000014">
    <property type="protein sequence ID" value="KAL1121935.1"/>
    <property type="molecule type" value="Genomic_DNA"/>
</dbReference>
<gene>
    <name evidence="1" type="ORF">AAG570_003343</name>
</gene>
<sequence>MPLVSGLWQEHGRFGDLLQERNTQLRHLLAPGRVTQTTTDRDPTRAQVLECKRKREYDDKLNPNRREFRARDERPRIQSFQFKTFPTILDAPWHVSNHTLHNDLNIRQVLYEKFKFFRSKLETYPVPRRTGRVESRTGEVSGQKLIGGEGAFQAPRDPPGTRARRDTEQNIAFSVINQSRGMVGHALLASWKRYVSGADICITHTGGFGSTALLTMPRHNFVRSSTRKASFRGTITQDRAAPDAPQINKLGDWRYYLAILA</sequence>
<dbReference type="Proteomes" id="UP001558652">
    <property type="component" value="Unassembled WGS sequence"/>
</dbReference>
<name>A0ABD0Y3G3_9HEMI</name>
<accession>A0ABD0Y3G3</accession>
<keyword evidence="2" id="KW-1185">Reference proteome</keyword>
<organism evidence="1 2">
    <name type="scientific">Ranatra chinensis</name>
    <dbReference type="NCBI Taxonomy" id="642074"/>
    <lineage>
        <taxon>Eukaryota</taxon>
        <taxon>Metazoa</taxon>
        <taxon>Ecdysozoa</taxon>
        <taxon>Arthropoda</taxon>
        <taxon>Hexapoda</taxon>
        <taxon>Insecta</taxon>
        <taxon>Pterygota</taxon>
        <taxon>Neoptera</taxon>
        <taxon>Paraneoptera</taxon>
        <taxon>Hemiptera</taxon>
        <taxon>Heteroptera</taxon>
        <taxon>Panheteroptera</taxon>
        <taxon>Nepomorpha</taxon>
        <taxon>Nepidae</taxon>
        <taxon>Ranatrinae</taxon>
        <taxon>Ranatra</taxon>
    </lineage>
</organism>
<evidence type="ECO:0000313" key="2">
    <source>
        <dbReference type="Proteomes" id="UP001558652"/>
    </source>
</evidence>
<reference evidence="1 2" key="1">
    <citation type="submission" date="2024-07" db="EMBL/GenBank/DDBJ databases">
        <title>Chromosome-level genome assembly of the water stick insect Ranatra chinensis (Heteroptera: Nepidae).</title>
        <authorList>
            <person name="Liu X."/>
        </authorList>
    </citation>
    <scope>NUCLEOTIDE SEQUENCE [LARGE SCALE GENOMIC DNA]</scope>
    <source>
        <strain evidence="1">Cailab_2021Rc</strain>
        <tissue evidence="1">Muscle</tissue>
    </source>
</reference>
<proteinExistence type="predicted"/>
<dbReference type="AlphaFoldDB" id="A0ABD0Y3G3"/>
<evidence type="ECO:0000313" key="1">
    <source>
        <dbReference type="EMBL" id="KAL1121935.1"/>
    </source>
</evidence>
<protein>
    <submittedName>
        <fullName evidence="1">Uncharacterized protein</fullName>
    </submittedName>
</protein>
<comment type="caution">
    <text evidence="1">The sequence shown here is derived from an EMBL/GenBank/DDBJ whole genome shotgun (WGS) entry which is preliminary data.</text>
</comment>